<gene>
    <name evidence="2" type="ORF">D9619_001209</name>
</gene>
<dbReference type="AlphaFoldDB" id="A0A8H5BCL7"/>
<evidence type="ECO:0000313" key="2">
    <source>
        <dbReference type="EMBL" id="KAF5320736.1"/>
    </source>
</evidence>
<keyword evidence="1" id="KW-0812">Transmembrane</keyword>
<protein>
    <submittedName>
        <fullName evidence="2">Uncharacterized protein</fullName>
    </submittedName>
</protein>
<dbReference type="EMBL" id="JAACJJ010000028">
    <property type="protein sequence ID" value="KAF5320736.1"/>
    <property type="molecule type" value="Genomic_DNA"/>
</dbReference>
<comment type="caution">
    <text evidence="2">The sequence shown here is derived from an EMBL/GenBank/DDBJ whole genome shotgun (WGS) entry which is preliminary data.</text>
</comment>
<accession>A0A8H5BCL7</accession>
<sequence>MAATTTHMNNMNGMNTAMSVDDLVNSFGASSIGQEARDLAALQVSLSSFSFLFLVIPCVFSATLVPSPDLPSSFRPTRCG</sequence>
<organism evidence="2 3">
    <name type="scientific">Psilocybe cf. subviscida</name>
    <dbReference type="NCBI Taxonomy" id="2480587"/>
    <lineage>
        <taxon>Eukaryota</taxon>
        <taxon>Fungi</taxon>
        <taxon>Dikarya</taxon>
        <taxon>Basidiomycota</taxon>
        <taxon>Agaricomycotina</taxon>
        <taxon>Agaricomycetes</taxon>
        <taxon>Agaricomycetidae</taxon>
        <taxon>Agaricales</taxon>
        <taxon>Agaricineae</taxon>
        <taxon>Strophariaceae</taxon>
        <taxon>Psilocybe</taxon>
    </lineage>
</organism>
<evidence type="ECO:0000313" key="3">
    <source>
        <dbReference type="Proteomes" id="UP000567179"/>
    </source>
</evidence>
<proteinExistence type="predicted"/>
<keyword evidence="1" id="KW-0472">Membrane</keyword>
<dbReference type="Proteomes" id="UP000567179">
    <property type="component" value="Unassembled WGS sequence"/>
</dbReference>
<reference evidence="2 3" key="1">
    <citation type="journal article" date="2020" name="ISME J.">
        <title>Uncovering the hidden diversity of litter-decomposition mechanisms in mushroom-forming fungi.</title>
        <authorList>
            <person name="Floudas D."/>
            <person name="Bentzer J."/>
            <person name="Ahren D."/>
            <person name="Johansson T."/>
            <person name="Persson P."/>
            <person name="Tunlid A."/>
        </authorList>
    </citation>
    <scope>NUCLEOTIDE SEQUENCE [LARGE SCALE GENOMIC DNA]</scope>
    <source>
        <strain evidence="2 3">CBS 101986</strain>
    </source>
</reference>
<feature type="transmembrane region" description="Helical" evidence="1">
    <location>
        <begin position="46"/>
        <end position="65"/>
    </location>
</feature>
<name>A0A8H5BCL7_9AGAR</name>
<keyword evidence="1" id="KW-1133">Transmembrane helix</keyword>
<keyword evidence="3" id="KW-1185">Reference proteome</keyword>
<evidence type="ECO:0000256" key="1">
    <source>
        <dbReference type="SAM" id="Phobius"/>
    </source>
</evidence>